<evidence type="ECO:0000313" key="1">
    <source>
        <dbReference type="EMBL" id="PZW24254.1"/>
    </source>
</evidence>
<dbReference type="RefSeq" id="WP_111325010.1">
    <property type="nucleotide sequence ID" value="NZ_BIFX01000001.1"/>
</dbReference>
<comment type="caution">
    <text evidence="1">The sequence shown here is derived from an EMBL/GenBank/DDBJ whole genome shotgun (WGS) entry which is preliminary data.</text>
</comment>
<keyword evidence="2" id="KW-1185">Reference proteome</keyword>
<sequence>MRLVQEVGDKEPAAYRGWMLWPEHCGLLLEKGLRLVTSPVAYRFCHMLPEYYRSIKPLTPAMLWLPPDYPTAEIQEVVSHFGDTPLIMKDYVRSRKHEWDEPVIFPLP</sequence>
<protein>
    <submittedName>
        <fullName evidence="1">Uncharacterized protein</fullName>
    </submittedName>
</protein>
<evidence type="ECO:0000313" key="2">
    <source>
        <dbReference type="Proteomes" id="UP000248806"/>
    </source>
</evidence>
<dbReference type="EMBL" id="QKUF01000022">
    <property type="protein sequence ID" value="PZW24254.1"/>
    <property type="molecule type" value="Genomic_DNA"/>
</dbReference>
<reference evidence="1 2" key="1">
    <citation type="submission" date="2018-06" db="EMBL/GenBank/DDBJ databases">
        <title>Genomic Encyclopedia of Archaeal and Bacterial Type Strains, Phase II (KMG-II): from individual species to whole genera.</title>
        <authorList>
            <person name="Goeker M."/>
        </authorList>
    </citation>
    <scope>NUCLEOTIDE SEQUENCE [LARGE SCALE GENOMIC DNA]</scope>
    <source>
        <strain evidence="1 2">ATCC BAA-1881</strain>
    </source>
</reference>
<dbReference type="OrthoDB" id="5355744at2"/>
<dbReference type="AlphaFoldDB" id="A0A326U159"/>
<dbReference type="Proteomes" id="UP000248806">
    <property type="component" value="Unassembled WGS sequence"/>
</dbReference>
<accession>A0A326U159</accession>
<organism evidence="1 2">
    <name type="scientific">Thermosporothrix hazakensis</name>
    <dbReference type="NCBI Taxonomy" id="644383"/>
    <lineage>
        <taxon>Bacteria</taxon>
        <taxon>Bacillati</taxon>
        <taxon>Chloroflexota</taxon>
        <taxon>Ktedonobacteria</taxon>
        <taxon>Ktedonobacterales</taxon>
        <taxon>Thermosporotrichaceae</taxon>
        <taxon>Thermosporothrix</taxon>
    </lineage>
</organism>
<gene>
    <name evidence="1" type="ORF">EI42_04703</name>
</gene>
<proteinExistence type="predicted"/>
<name>A0A326U159_THEHA</name>